<proteinExistence type="inferred from homology"/>
<dbReference type="FunFam" id="3.40.50.200:FF:000014">
    <property type="entry name" value="Proteinase K"/>
    <property type="match status" value="1"/>
</dbReference>
<dbReference type="PRINTS" id="PR00723">
    <property type="entry name" value="SUBTILISIN"/>
</dbReference>
<feature type="active site" description="Charge relay system" evidence="6">
    <location>
        <position position="190"/>
    </location>
</feature>
<dbReference type="AlphaFoldDB" id="A0A370TF74"/>
<sequence>MAPYLAKLAALAAVIAPLVFAAPASNLKVRNSDATNVVPDSYIVVYNDQVSAATAASHIDRVSSLISKRDTDGIGATYDMDLLKGYQITADEDTIQQIAASPEVAYIEKDGKVQAWDLLTESDAPYGLARVSHRTLGTSTSYVYDSSAGSGVTIYVVDTGIYIEHAEFGGRASFGANFISGSPNTDEYGHGTHCAGTAAGTTYGVAKNAKLVAVKVLDKNGSGSFSGVISGIQWVGNNAAPNSVLTMSLGGGQSSAVNSAVASTVRAGVTVVVAAGNSNADASGYSPASEPTAITVGATDSSDTRASFSNWGSLLDIFAPGVNILSSWIGGRTATNTISGTSMATPHIAGLAAYLISLEGLSGPNAVVARLQQLATSGRVTDAKSPKNLIGYNGSGL</sequence>
<evidence type="ECO:0000256" key="5">
    <source>
        <dbReference type="ARBA" id="ARBA00022825"/>
    </source>
</evidence>
<evidence type="ECO:0000313" key="12">
    <source>
        <dbReference type="Proteomes" id="UP000254866"/>
    </source>
</evidence>
<dbReference type="Gene3D" id="3.30.70.80">
    <property type="entry name" value="Peptidase S8 propeptide/proteinase inhibitor I9"/>
    <property type="match status" value="1"/>
</dbReference>
<feature type="domain" description="Inhibitor I9" evidence="10">
    <location>
        <begin position="41"/>
        <end position="114"/>
    </location>
</feature>
<evidence type="ECO:0000256" key="4">
    <source>
        <dbReference type="ARBA" id="ARBA00022801"/>
    </source>
</evidence>
<dbReference type="InterPro" id="IPR050131">
    <property type="entry name" value="Peptidase_S8_subtilisin-like"/>
</dbReference>
<dbReference type="GeneID" id="43601617"/>
<evidence type="ECO:0000256" key="2">
    <source>
        <dbReference type="ARBA" id="ARBA00022670"/>
    </source>
</evidence>
<dbReference type="GO" id="GO:0006508">
    <property type="term" value="P:proteolysis"/>
    <property type="evidence" value="ECO:0007669"/>
    <property type="project" value="UniProtKB-KW"/>
</dbReference>
<comment type="caution">
    <text evidence="11">The sequence shown here is derived from an EMBL/GenBank/DDBJ whole genome shotgun (WGS) entry which is preliminary data.</text>
</comment>
<dbReference type="GO" id="GO:0005576">
    <property type="term" value="C:extracellular region"/>
    <property type="evidence" value="ECO:0007669"/>
    <property type="project" value="UniProtKB-ARBA"/>
</dbReference>
<dbReference type="PROSITE" id="PS51892">
    <property type="entry name" value="SUBTILASE"/>
    <property type="match status" value="1"/>
</dbReference>
<feature type="chain" id="PRO_5016860809" evidence="8">
    <location>
        <begin position="22"/>
        <end position="397"/>
    </location>
</feature>
<evidence type="ECO:0000256" key="8">
    <source>
        <dbReference type="SAM" id="SignalP"/>
    </source>
</evidence>
<keyword evidence="3 8" id="KW-0732">Signal</keyword>
<protein>
    <submittedName>
        <fullName evidence="11">Subtilisin-like protein</fullName>
    </submittedName>
</protein>
<dbReference type="RefSeq" id="XP_031866822.1">
    <property type="nucleotide sequence ID" value="XM_032017391.1"/>
</dbReference>
<feature type="domain" description="Peptidase S8/S53" evidence="9">
    <location>
        <begin position="149"/>
        <end position="377"/>
    </location>
</feature>
<evidence type="ECO:0000256" key="6">
    <source>
        <dbReference type="PROSITE-ProRule" id="PRU01240"/>
    </source>
</evidence>
<evidence type="ECO:0000259" key="10">
    <source>
        <dbReference type="Pfam" id="PF05922"/>
    </source>
</evidence>
<dbReference type="CDD" id="cd04077">
    <property type="entry name" value="Peptidases_S8_PCSK9_ProteinaseK_like"/>
    <property type="match status" value="1"/>
</dbReference>
<gene>
    <name evidence="11" type="ORF">BP5553_08768</name>
</gene>
<dbReference type="EMBL" id="NPIC01000009">
    <property type="protein sequence ID" value="RDL33329.1"/>
    <property type="molecule type" value="Genomic_DNA"/>
</dbReference>
<dbReference type="Pfam" id="PF00082">
    <property type="entry name" value="Peptidase_S8"/>
    <property type="match status" value="1"/>
</dbReference>
<name>A0A370TF74_9HELO</name>
<dbReference type="GO" id="GO:0004252">
    <property type="term" value="F:serine-type endopeptidase activity"/>
    <property type="evidence" value="ECO:0007669"/>
    <property type="project" value="UniProtKB-UniRule"/>
</dbReference>
<keyword evidence="12" id="KW-1185">Reference proteome</keyword>
<organism evidence="11 12">
    <name type="scientific">Venustampulla echinocandica</name>
    <dbReference type="NCBI Taxonomy" id="2656787"/>
    <lineage>
        <taxon>Eukaryota</taxon>
        <taxon>Fungi</taxon>
        <taxon>Dikarya</taxon>
        <taxon>Ascomycota</taxon>
        <taxon>Pezizomycotina</taxon>
        <taxon>Leotiomycetes</taxon>
        <taxon>Helotiales</taxon>
        <taxon>Pleuroascaceae</taxon>
        <taxon>Venustampulla</taxon>
    </lineage>
</organism>
<keyword evidence="2 6" id="KW-0645">Protease</keyword>
<dbReference type="Gene3D" id="3.40.50.200">
    <property type="entry name" value="Peptidase S8/S53 domain"/>
    <property type="match status" value="1"/>
</dbReference>
<evidence type="ECO:0000259" key="9">
    <source>
        <dbReference type="Pfam" id="PF00082"/>
    </source>
</evidence>
<feature type="signal peptide" evidence="8">
    <location>
        <begin position="1"/>
        <end position="21"/>
    </location>
</feature>
<dbReference type="PROSITE" id="PS00137">
    <property type="entry name" value="SUBTILASE_HIS"/>
    <property type="match status" value="1"/>
</dbReference>
<feature type="active site" description="Charge relay system" evidence="6">
    <location>
        <position position="158"/>
    </location>
</feature>
<dbReference type="Pfam" id="PF05922">
    <property type="entry name" value="Inhibitor_I9"/>
    <property type="match status" value="1"/>
</dbReference>
<keyword evidence="5 6" id="KW-0720">Serine protease</keyword>
<dbReference type="InterPro" id="IPR023828">
    <property type="entry name" value="Peptidase_S8_Ser-AS"/>
</dbReference>
<reference evidence="11 12" key="1">
    <citation type="journal article" date="2018" name="IMA Fungus">
        <title>IMA Genome-F 9: Draft genome sequence of Annulohypoxylon stygium, Aspergillus mulundensis, Berkeleyomyces basicola (syn. Thielaviopsis basicola), Ceratocystis smalleyi, two Cercospora beticola strains, Coleophoma cylindrospora, Fusarium fracticaudum, Phialophora cf. hyalina, and Morchella septimelata.</title>
        <authorList>
            <person name="Wingfield B.D."/>
            <person name="Bills G.F."/>
            <person name="Dong Y."/>
            <person name="Huang W."/>
            <person name="Nel W.J."/>
            <person name="Swalarsk-Parry B.S."/>
            <person name="Vaghefi N."/>
            <person name="Wilken P.M."/>
            <person name="An Z."/>
            <person name="de Beer Z.W."/>
            <person name="De Vos L."/>
            <person name="Chen L."/>
            <person name="Duong T.A."/>
            <person name="Gao Y."/>
            <person name="Hammerbacher A."/>
            <person name="Kikkert J.R."/>
            <person name="Li Y."/>
            <person name="Li H."/>
            <person name="Li K."/>
            <person name="Li Q."/>
            <person name="Liu X."/>
            <person name="Ma X."/>
            <person name="Naidoo K."/>
            <person name="Pethybridge S.J."/>
            <person name="Sun J."/>
            <person name="Steenkamp E.T."/>
            <person name="van der Nest M.A."/>
            <person name="van Wyk S."/>
            <person name="Wingfield M.J."/>
            <person name="Xiong C."/>
            <person name="Yue Q."/>
            <person name="Zhang X."/>
        </authorList>
    </citation>
    <scope>NUCLEOTIDE SEQUENCE [LARGE SCALE GENOMIC DNA]</scope>
    <source>
        <strain evidence="11 12">BP 5553</strain>
    </source>
</reference>
<dbReference type="SUPFAM" id="SSF54897">
    <property type="entry name" value="Protease propeptides/inhibitors"/>
    <property type="match status" value="1"/>
</dbReference>
<dbReference type="PANTHER" id="PTHR43806:SF11">
    <property type="entry name" value="CEREVISIN-RELATED"/>
    <property type="match status" value="1"/>
</dbReference>
<dbReference type="STRING" id="2656787.A0A370TF74"/>
<keyword evidence="4 6" id="KW-0378">Hydrolase</keyword>
<accession>A0A370TF74</accession>
<dbReference type="PROSITE" id="PS00138">
    <property type="entry name" value="SUBTILASE_SER"/>
    <property type="match status" value="1"/>
</dbReference>
<dbReference type="OrthoDB" id="206201at2759"/>
<dbReference type="InterPro" id="IPR036852">
    <property type="entry name" value="Peptidase_S8/S53_dom_sf"/>
</dbReference>
<dbReference type="PROSITE" id="PS00136">
    <property type="entry name" value="SUBTILASE_ASP"/>
    <property type="match status" value="1"/>
</dbReference>
<evidence type="ECO:0000256" key="7">
    <source>
        <dbReference type="RuleBase" id="RU003355"/>
    </source>
</evidence>
<dbReference type="InterPro" id="IPR000209">
    <property type="entry name" value="Peptidase_S8/S53_dom"/>
</dbReference>
<feature type="active site" description="Charge relay system" evidence="6">
    <location>
        <position position="342"/>
    </location>
</feature>
<evidence type="ECO:0000313" key="11">
    <source>
        <dbReference type="EMBL" id="RDL33329.1"/>
    </source>
</evidence>
<dbReference type="InterPro" id="IPR010259">
    <property type="entry name" value="S8pro/Inhibitor_I9"/>
</dbReference>
<evidence type="ECO:0000256" key="1">
    <source>
        <dbReference type="ARBA" id="ARBA00011073"/>
    </source>
</evidence>
<dbReference type="Proteomes" id="UP000254866">
    <property type="component" value="Unassembled WGS sequence"/>
</dbReference>
<dbReference type="InterPro" id="IPR034193">
    <property type="entry name" value="PCSK9_ProteinaseK-like"/>
</dbReference>
<dbReference type="InterPro" id="IPR037045">
    <property type="entry name" value="S8pro/Inhibitor_I9_sf"/>
</dbReference>
<dbReference type="PANTHER" id="PTHR43806">
    <property type="entry name" value="PEPTIDASE S8"/>
    <property type="match status" value="1"/>
</dbReference>
<dbReference type="InterPro" id="IPR015500">
    <property type="entry name" value="Peptidase_S8_subtilisin-rel"/>
</dbReference>
<evidence type="ECO:0000256" key="3">
    <source>
        <dbReference type="ARBA" id="ARBA00022729"/>
    </source>
</evidence>
<dbReference type="InterPro" id="IPR022398">
    <property type="entry name" value="Peptidase_S8_His-AS"/>
</dbReference>
<comment type="similarity">
    <text evidence="1 6 7">Belongs to the peptidase S8 family.</text>
</comment>
<dbReference type="SUPFAM" id="SSF52743">
    <property type="entry name" value="Subtilisin-like"/>
    <property type="match status" value="1"/>
</dbReference>
<dbReference type="InterPro" id="IPR023827">
    <property type="entry name" value="Peptidase_S8_Asp-AS"/>
</dbReference>